<accession>A0A150G2I4</accession>
<dbReference type="PANTHER" id="PTHR13318">
    <property type="entry name" value="PARTNER OF PAIRED, ISOFORM B-RELATED"/>
    <property type="match status" value="1"/>
</dbReference>
<feature type="region of interest" description="Disordered" evidence="2">
    <location>
        <begin position="513"/>
        <end position="546"/>
    </location>
</feature>
<dbReference type="InterPro" id="IPR006553">
    <property type="entry name" value="Leu-rich_rpt_Cys-con_subtyp"/>
</dbReference>
<gene>
    <name evidence="4" type="ORF">GPECTOR_75g757</name>
</gene>
<feature type="domain" description="F-box/LRR-repeat protein 15-like leucin rich repeat" evidence="3">
    <location>
        <begin position="349"/>
        <end position="480"/>
    </location>
</feature>
<dbReference type="STRING" id="33097.A0A150G2I4"/>
<name>A0A150G2I4_GONPE</name>
<reference evidence="5" key="1">
    <citation type="journal article" date="2016" name="Nat. Commun.">
        <title>The Gonium pectorale genome demonstrates co-option of cell cycle regulation during the evolution of multicellularity.</title>
        <authorList>
            <person name="Hanschen E.R."/>
            <person name="Marriage T.N."/>
            <person name="Ferris P.J."/>
            <person name="Hamaji T."/>
            <person name="Toyoda A."/>
            <person name="Fujiyama A."/>
            <person name="Neme R."/>
            <person name="Noguchi H."/>
            <person name="Minakuchi Y."/>
            <person name="Suzuki M."/>
            <person name="Kawai-Toyooka H."/>
            <person name="Smith D.R."/>
            <person name="Sparks H."/>
            <person name="Anderson J."/>
            <person name="Bakaric R."/>
            <person name="Luria V."/>
            <person name="Karger A."/>
            <person name="Kirschner M.W."/>
            <person name="Durand P.M."/>
            <person name="Michod R.E."/>
            <person name="Nozaki H."/>
            <person name="Olson B.J."/>
        </authorList>
    </citation>
    <scope>NUCLEOTIDE SEQUENCE [LARGE SCALE GENOMIC DNA]</scope>
    <source>
        <strain evidence="5">NIES-2863</strain>
    </source>
</reference>
<feature type="region of interest" description="Disordered" evidence="2">
    <location>
        <begin position="91"/>
        <end position="126"/>
    </location>
</feature>
<feature type="compositionally biased region" description="Acidic residues" evidence="2">
    <location>
        <begin position="537"/>
        <end position="546"/>
    </location>
</feature>
<feature type="compositionally biased region" description="Basic and acidic residues" evidence="2">
    <location>
        <begin position="116"/>
        <end position="126"/>
    </location>
</feature>
<dbReference type="GO" id="GO:0005930">
    <property type="term" value="C:axoneme"/>
    <property type="evidence" value="ECO:0007669"/>
    <property type="project" value="UniProtKB-SubCell"/>
</dbReference>
<comment type="caution">
    <text evidence="4">The sequence shown here is derived from an EMBL/GenBank/DDBJ whole genome shotgun (WGS) entry which is preliminary data.</text>
</comment>
<dbReference type="SMART" id="SM00367">
    <property type="entry name" value="LRR_CC"/>
    <property type="match status" value="7"/>
</dbReference>
<dbReference type="OrthoDB" id="10257471at2759"/>
<evidence type="ECO:0000259" key="3">
    <source>
        <dbReference type="Pfam" id="PF25372"/>
    </source>
</evidence>
<dbReference type="InterPro" id="IPR032675">
    <property type="entry name" value="LRR_dom_sf"/>
</dbReference>
<dbReference type="Gene3D" id="3.80.10.10">
    <property type="entry name" value="Ribonuclease Inhibitor"/>
    <property type="match status" value="2"/>
</dbReference>
<dbReference type="GO" id="GO:0031146">
    <property type="term" value="P:SCF-dependent proteasomal ubiquitin-dependent protein catabolic process"/>
    <property type="evidence" value="ECO:0007669"/>
    <property type="project" value="TreeGrafter"/>
</dbReference>
<dbReference type="Pfam" id="PF25372">
    <property type="entry name" value="DUF7885"/>
    <property type="match status" value="1"/>
</dbReference>
<protein>
    <recommendedName>
        <fullName evidence="3">F-box/LRR-repeat protein 15-like leucin rich repeat domain-containing protein</fullName>
    </recommendedName>
</protein>
<dbReference type="GO" id="GO:0019005">
    <property type="term" value="C:SCF ubiquitin ligase complex"/>
    <property type="evidence" value="ECO:0007669"/>
    <property type="project" value="TreeGrafter"/>
</dbReference>
<evidence type="ECO:0000313" key="4">
    <source>
        <dbReference type="EMBL" id="KXZ44033.1"/>
    </source>
</evidence>
<feature type="compositionally biased region" description="Low complexity" evidence="2">
    <location>
        <begin position="526"/>
        <end position="536"/>
    </location>
</feature>
<dbReference type="EMBL" id="LSYV01000076">
    <property type="protein sequence ID" value="KXZ44033.1"/>
    <property type="molecule type" value="Genomic_DNA"/>
</dbReference>
<proteinExistence type="predicted"/>
<evidence type="ECO:0000313" key="5">
    <source>
        <dbReference type="Proteomes" id="UP000075714"/>
    </source>
</evidence>
<dbReference type="SUPFAM" id="SSF52047">
    <property type="entry name" value="RNI-like"/>
    <property type="match status" value="1"/>
</dbReference>
<evidence type="ECO:0000256" key="2">
    <source>
        <dbReference type="SAM" id="MobiDB-lite"/>
    </source>
</evidence>
<feature type="compositionally biased region" description="Low complexity" evidence="2">
    <location>
        <begin position="103"/>
        <end position="115"/>
    </location>
</feature>
<feature type="compositionally biased region" description="Gly residues" evidence="2">
    <location>
        <begin position="513"/>
        <end position="525"/>
    </location>
</feature>
<sequence length="546" mass="57515">MPRKRQREEQPQPEREEAVGANEQPQEGAAARREGMASVARRRAAHFAHFDDDDDGDAGEKNIHVGSDQARTLGPWSSAYELVNAREKAQMDRQAKLKEAAAEEQQAPDDAAAWEPSRDPRLGPHPRDAVQPLFGRCLEVLTEYIDCVESLVGVPDAIKVRLAADVCARRKMSPEAARIFATSVPTEVLLPDCTQLDSAAMGELLKEVAGSRLQRLELGFCGRGFGDEAAGLLAACGPLEGLEVLLLEGAYRLSDAGLERGSRLTGALLHKLPSLTANLSHLNLADCRGIGGDSLVAALPSLANLRSLKLDCIPEVDDGVLAALGSLTGLRELSIRCCQSFPHFPVQAVTDAGLTALAATRGSGLEVLRLDECGGKVTDKGLAALASQCKALRVFSARRCTRLGDEALAELLRGGCMQHLTLSGVPGVGPAVASVLASCCKDLEHLDISFCRKLPDSSLGLLLERCTRLRRLVVFGCSQLTPRSLYGHTNADLSLEGVHTKVDMDLRTGAYPGGGSGAAGQGRAGAGAAQAGTAGEEAGEGAEGGE</sequence>
<comment type="subcellular location">
    <subcellularLocation>
        <location evidence="1">Cytoplasm</location>
        <location evidence="1">Cytoskeleton</location>
        <location evidence="1">Cilium axoneme</location>
    </subcellularLocation>
</comment>
<feature type="compositionally biased region" description="Basic and acidic residues" evidence="2">
    <location>
        <begin position="91"/>
        <end position="101"/>
    </location>
</feature>
<dbReference type="PANTHER" id="PTHR13318:SF190">
    <property type="entry name" value="PARTNER OF PAIRED, ISOFORM B"/>
    <property type="match status" value="1"/>
</dbReference>
<keyword evidence="5" id="KW-1185">Reference proteome</keyword>
<evidence type="ECO:0000256" key="1">
    <source>
        <dbReference type="ARBA" id="ARBA00004430"/>
    </source>
</evidence>
<organism evidence="4 5">
    <name type="scientific">Gonium pectorale</name>
    <name type="common">Green alga</name>
    <dbReference type="NCBI Taxonomy" id="33097"/>
    <lineage>
        <taxon>Eukaryota</taxon>
        <taxon>Viridiplantae</taxon>
        <taxon>Chlorophyta</taxon>
        <taxon>core chlorophytes</taxon>
        <taxon>Chlorophyceae</taxon>
        <taxon>CS clade</taxon>
        <taxon>Chlamydomonadales</taxon>
        <taxon>Volvocaceae</taxon>
        <taxon>Gonium</taxon>
    </lineage>
</organism>
<dbReference type="Proteomes" id="UP000075714">
    <property type="component" value="Unassembled WGS sequence"/>
</dbReference>
<dbReference type="AlphaFoldDB" id="A0A150G2I4"/>
<feature type="compositionally biased region" description="Basic and acidic residues" evidence="2">
    <location>
        <begin position="1"/>
        <end position="18"/>
    </location>
</feature>
<dbReference type="InterPro" id="IPR057207">
    <property type="entry name" value="FBXL15_LRR"/>
</dbReference>
<feature type="region of interest" description="Disordered" evidence="2">
    <location>
        <begin position="1"/>
        <end position="71"/>
    </location>
</feature>